<name>A0A5N5T463_9CRUS</name>
<gene>
    <name evidence="2" type="ORF">Anas_13690</name>
</gene>
<dbReference type="PANTHER" id="PTHR47331">
    <property type="entry name" value="PHD-TYPE DOMAIN-CONTAINING PROTEIN"/>
    <property type="match status" value="1"/>
</dbReference>
<feature type="compositionally biased region" description="Basic and acidic residues" evidence="1">
    <location>
        <begin position="67"/>
        <end position="89"/>
    </location>
</feature>
<dbReference type="OrthoDB" id="5989194at2759"/>
<comment type="caution">
    <text evidence="2">The sequence shown here is derived from an EMBL/GenBank/DDBJ whole genome shotgun (WGS) entry which is preliminary data.</text>
</comment>
<feature type="region of interest" description="Disordered" evidence="1">
    <location>
        <begin position="67"/>
        <end position="154"/>
    </location>
</feature>
<evidence type="ECO:0000313" key="2">
    <source>
        <dbReference type="EMBL" id="KAB7499740.1"/>
    </source>
</evidence>
<accession>A0A5N5T463</accession>
<dbReference type="AlphaFoldDB" id="A0A5N5T463"/>
<dbReference type="PANTHER" id="PTHR47331:SF5">
    <property type="entry name" value="RIBONUCLEASE H"/>
    <property type="match status" value="1"/>
</dbReference>
<feature type="region of interest" description="Disordered" evidence="1">
    <location>
        <begin position="1"/>
        <end position="33"/>
    </location>
</feature>
<sequence length="726" mass="83138">MGKTDTKTTDKESEMEAREEALKNEKRNLFRDTEGLKQTVSELEQVQIEAEAKLKVYSNDMERLEMYDDISKEEENLEVTKGEQEKENSAMDSSEILENSQPSSSSVPRSSRSSSQVPSSSVSRSSQSSNEVSSNPVPHASSSSSEVTSAGTATEEVFVETQSRNENGRHPTAQANLNPNANEFKSQLDISAINKLPAHIIHKWNDYAFKYVESMPRNHGGYPGFESFVKFVSEQARQACFASPTLEAERETQGNGRPNYKEAPRSKNARSFATEAAVTNNQRDRNVKKYTCIYCKQAHVLGTCNKFTNIPIQERRYFVKDRRLCLNCLRQGHVVKFCRNPNRCRTCNRPHHTLLHNETIPFEQRVPENRIETGEGSPHNKGEQANQRAIVHKIDLSKDNTFYRTQALILPIWVHSHDFTERRVLTYAMLDHQSNTSFINKDSLFKRLNLDGSPVDLSIKTISGTEFTKSVKCKNLILQGLRSKERLHLRSSYVREDIAADKESIPNKEIATTYKHLHEIYDKIEPEIPTLEVEMLIGITYIKRRNCIIKCSQERLRLISELFVITYSKCKPALITETAIYIYFLSRKRGGPNVNFHYSANANIFFSIRECECEYFILIFENANANIILYDIMSFFILNRNRDSLLLFLFISQTRTTKEALVGNTMVDMQYRILPTVQYWSVMFYDCLESSSSSSSLLEVNIDFIASLIDEPVEDFESCFKCGAEL</sequence>
<reference evidence="2 3" key="1">
    <citation type="journal article" date="2019" name="PLoS Biol.">
        <title>Sex chromosomes control vertical transmission of feminizing Wolbachia symbionts in an isopod.</title>
        <authorList>
            <person name="Becking T."/>
            <person name="Chebbi M.A."/>
            <person name="Giraud I."/>
            <person name="Moumen B."/>
            <person name="Laverre T."/>
            <person name="Caubet Y."/>
            <person name="Peccoud J."/>
            <person name="Gilbert C."/>
            <person name="Cordaux R."/>
        </authorList>
    </citation>
    <scope>NUCLEOTIDE SEQUENCE [LARGE SCALE GENOMIC DNA]</scope>
    <source>
        <strain evidence="2">ANa2</strain>
        <tissue evidence="2">Whole body excluding digestive tract and cuticle</tissue>
    </source>
</reference>
<dbReference type="EMBL" id="SEYY01016930">
    <property type="protein sequence ID" value="KAB7499740.1"/>
    <property type="molecule type" value="Genomic_DNA"/>
</dbReference>
<dbReference type="Proteomes" id="UP000326759">
    <property type="component" value="Unassembled WGS sequence"/>
</dbReference>
<evidence type="ECO:0000256" key="1">
    <source>
        <dbReference type="SAM" id="MobiDB-lite"/>
    </source>
</evidence>
<organism evidence="2 3">
    <name type="scientific">Armadillidium nasatum</name>
    <dbReference type="NCBI Taxonomy" id="96803"/>
    <lineage>
        <taxon>Eukaryota</taxon>
        <taxon>Metazoa</taxon>
        <taxon>Ecdysozoa</taxon>
        <taxon>Arthropoda</taxon>
        <taxon>Crustacea</taxon>
        <taxon>Multicrustacea</taxon>
        <taxon>Malacostraca</taxon>
        <taxon>Eumalacostraca</taxon>
        <taxon>Peracarida</taxon>
        <taxon>Isopoda</taxon>
        <taxon>Oniscidea</taxon>
        <taxon>Crinocheta</taxon>
        <taxon>Armadillidiidae</taxon>
        <taxon>Armadillidium</taxon>
    </lineage>
</organism>
<feature type="region of interest" description="Disordered" evidence="1">
    <location>
        <begin position="244"/>
        <end position="269"/>
    </location>
</feature>
<proteinExistence type="predicted"/>
<keyword evidence="3" id="KW-1185">Reference proteome</keyword>
<protein>
    <recommendedName>
        <fullName evidence="4">CCHC-type domain-containing protein</fullName>
    </recommendedName>
</protein>
<evidence type="ECO:0008006" key="4">
    <source>
        <dbReference type="Google" id="ProtNLM"/>
    </source>
</evidence>
<feature type="compositionally biased region" description="Low complexity" evidence="1">
    <location>
        <begin position="99"/>
        <end position="154"/>
    </location>
</feature>
<evidence type="ECO:0000313" key="3">
    <source>
        <dbReference type="Proteomes" id="UP000326759"/>
    </source>
</evidence>